<evidence type="ECO:0000313" key="3">
    <source>
        <dbReference type="EMBL" id="MCZ2656685.1"/>
    </source>
</evidence>
<dbReference type="PANTHER" id="PTHR43750">
    <property type="entry name" value="UDP-GLUCOSE 6-DEHYDROGENASE TUAD"/>
    <property type="match status" value="1"/>
</dbReference>
<dbReference type="RefSeq" id="WP_330221765.1">
    <property type="nucleotide sequence ID" value="NZ_JAPUAC010000078.1"/>
</dbReference>
<dbReference type="EMBL" id="JAPUAC010000078">
    <property type="protein sequence ID" value="MCZ2656685.1"/>
    <property type="molecule type" value="Genomic_DNA"/>
</dbReference>
<protein>
    <recommendedName>
        <fullName evidence="1">UDP-glucose 6-dehydrogenase</fullName>
    </recommendedName>
</protein>
<dbReference type="Pfam" id="PF03720">
    <property type="entry name" value="UDPG_MGDP_dh_C"/>
    <property type="match status" value="1"/>
</dbReference>
<dbReference type="PANTHER" id="PTHR43750:SF3">
    <property type="entry name" value="UDP-GLUCOSE 6-DEHYDROGENASE TUAD"/>
    <property type="match status" value="1"/>
</dbReference>
<feature type="non-terminal residue" evidence="3">
    <location>
        <position position="71"/>
    </location>
</feature>
<dbReference type="SUPFAM" id="SSF52413">
    <property type="entry name" value="UDP-glucose/GDP-mannose dehydrogenase C-terminal domain"/>
    <property type="match status" value="1"/>
</dbReference>
<evidence type="ECO:0000313" key="4">
    <source>
        <dbReference type="Proteomes" id="UP001075704"/>
    </source>
</evidence>
<dbReference type="AlphaFoldDB" id="A0ABD4VZ02"/>
<reference evidence="3" key="1">
    <citation type="submission" date="2022-12" db="EMBL/GenBank/DDBJ databases">
        <title>Development of a Multilocus Sequence Typing Scheme for Bacteroides fragilis Based on Whole Genome Sequencing Data and Clinical Application.</title>
        <authorList>
            <person name="Nielsen F.D."/>
            <person name="Justesen U.S."/>
        </authorList>
    </citation>
    <scope>NUCLEOTIDE SEQUENCE</scope>
    <source>
        <strain evidence="3">BF_BC_ODE_DK_2015_2</strain>
    </source>
</reference>
<organism evidence="3 4">
    <name type="scientific">Bacteroides fragilis</name>
    <dbReference type="NCBI Taxonomy" id="817"/>
    <lineage>
        <taxon>Bacteria</taxon>
        <taxon>Pseudomonadati</taxon>
        <taxon>Bacteroidota</taxon>
        <taxon>Bacteroidia</taxon>
        <taxon>Bacteroidales</taxon>
        <taxon>Bacteroidaceae</taxon>
        <taxon>Bacteroides</taxon>
    </lineage>
</organism>
<dbReference type="Proteomes" id="UP001075704">
    <property type="component" value="Unassembled WGS sequence"/>
</dbReference>
<name>A0ABD4VZ02_BACFG</name>
<sequence length="71" mass="7929">EAPALVLIDKILSCGGLVKAYDPIAVEECKRRIGDSIEYANDMYDAVLDADALLLVTEWKEFRMPSWGVLK</sequence>
<proteinExistence type="predicted"/>
<dbReference type="InterPro" id="IPR014027">
    <property type="entry name" value="UDP-Glc/GDP-Man_DH_C"/>
</dbReference>
<feature type="non-terminal residue" evidence="3">
    <location>
        <position position="1"/>
    </location>
</feature>
<dbReference type="InterPro" id="IPR036220">
    <property type="entry name" value="UDP-Glc/GDP-Man_DH_C_sf"/>
</dbReference>
<dbReference type="Gene3D" id="3.40.50.720">
    <property type="entry name" value="NAD(P)-binding Rossmann-like Domain"/>
    <property type="match status" value="1"/>
</dbReference>
<gene>
    <name evidence="3" type="ORF">O1422_21365</name>
</gene>
<evidence type="ECO:0000259" key="2">
    <source>
        <dbReference type="SMART" id="SM00984"/>
    </source>
</evidence>
<feature type="domain" description="UDP-glucose/GDP-mannose dehydrogenase C-terminal" evidence="2">
    <location>
        <begin position="1"/>
        <end position="71"/>
    </location>
</feature>
<accession>A0ABD4VZ02</accession>
<dbReference type="SMART" id="SM00984">
    <property type="entry name" value="UDPG_MGDP_dh_C"/>
    <property type="match status" value="1"/>
</dbReference>
<comment type="caution">
    <text evidence="3">The sequence shown here is derived from an EMBL/GenBank/DDBJ whole genome shotgun (WGS) entry which is preliminary data.</text>
</comment>
<evidence type="ECO:0000256" key="1">
    <source>
        <dbReference type="ARBA" id="ARBA00015132"/>
    </source>
</evidence>